<protein>
    <recommendedName>
        <fullName evidence="1">peptide chain release factor N(5)-glutamine methyltransferase</fullName>
        <ecNumber evidence="1">2.1.1.297</ecNumber>
    </recommendedName>
</protein>
<evidence type="ECO:0000256" key="2">
    <source>
        <dbReference type="ARBA" id="ARBA00022603"/>
    </source>
</evidence>
<dbReference type="EC" id="2.1.1.297" evidence="1"/>
<dbReference type="InterPro" id="IPR029063">
    <property type="entry name" value="SAM-dependent_MTases_sf"/>
</dbReference>
<comment type="catalytic activity">
    <reaction evidence="5">
        <text>L-glutaminyl-[peptide chain release factor] + S-adenosyl-L-methionine = N(5)-methyl-L-glutaminyl-[peptide chain release factor] + S-adenosyl-L-homocysteine + H(+)</text>
        <dbReference type="Rhea" id="RHEA:42896"/>
        <dbReference type="Rhea" id="RHEA-COMP:10271"/>
        <dbReference type="Rhea" id="RHEA-COMP:10272"/>
        <dbReference type="ChEBI" id="CHEBI:15378"/>
        <dbReference type="ChEBI" id="CHEBI:30011"/>
        <dbReference type="ChEBI" id="CHEBI:57856"/>
        <dbReference type="ChEBI" id="CHEBI:59789"/>
        <dbReference type="ChEBI" id="CHEBI:61891"/>
        <dbReference type="EC" id="2.1.1.297"/>
    </reaction>
</comment>
<evidence type="ECO:0000256" key="5">
    <source>
        <dbReference type="ARBA" id="ARBA00048391"/>
    </source>
</evidence>
<dbReference type="Gene3D" id="3.40.50.150">
    <property type="entry name" value="Vaccinia Virus protein VP39"/>
    <property type="match status" value="1"/>
</dbReference>
<organism evidence="7 8">
    <name type="scientific">Candidatus Wolfebacteria bacterium CG10_big_fil_rev_8_21_14_0_10_31_9</name>
    <dbReference type="NCBI Taxonomy" id="1975070"/>
    <lineage>
        <taxon>Bacteria</taxon>
        <taxon>Candidatus Wolfeibacteriota</taxon>
    </lineage>
</organism>
<dbReference type="SUPFAM" id="SSF53335">
    <property type="entry name" value="S-adenosyl-L-methionine-dependent methyltransferases"/>
    <property type="match status" value="1"/>
</dbReference>
<dbReference type="InterPro" id="IPR004556">
    <property type="entry name" value="HemK-like"/>
</dbReference>
<evidence type="ECO:0000256" key="4">
    <source>
        <dbReference type="ARBA" id="ARBA00022691"/>
    </source>
</evidence>
<dbReference type="GO" id="GO:0032259">
    <property type="term" value="P:methylation"/>
    <property type="evidence" value="ECO:0007669"/>
    <property type="project" value="UniProtKB-KW"/>
</dbReference>
<dbReference type="Proteomes" id="UP000231602">
    <property type="component" value="Unassembled WGS sequence"/>
</dbReference>
<dbReference type="PANTHER" id="PTHR18895">
    <property type="entry name" value="HEMK METHYLTRANSFERASE"/>
    <property type="match status" value="1"/>
</dbReference>
<evidence type="ECO:0000313" key="7">
    <source>
        <dbReference type="EMBL" id="PIR44226.1"/>
    </source>
</evidence>
<keyword evidence="4" id="KW-0949">S-adenosyl-L-methionine</keyword>
<dbReference type="CDD" id="cd02440">
    <property type="entry name" value="AdoMet_MTases"/>
    <property type="match status" value="1"/>
</dbReference>
<keyword evidence="2" id="KW-0489">Methyltransferase</keyword>
<keyword evidence="3" id="KW-0808">Transferase</keyword>
<dbReference type="InterPro" id="IPR050320">
    <property type="entry name" value="N5-glutamine_MTase"/>
</dbReference>
<feature type="domain" description="Methyltransferase small" evidence="6">
    <location>
        <begin position="97"/>
        <end position="172"/>
    </location>
</feature>
<dbReference type="Pfam" id="PF05175">
    <property type="entry name" value="MTS"/>
    <property type="match status" value="1"/>
</dbReference>
<reference evidence="7 8" key="1">
    <citation type="submission" date="2017-09" db="EMBL/GenBank/DDBJ databases">
        <title>Depth-based differentiation of microbial function through sediment-hosted aquifers and enrichment of novel symbionts in the deep terrestrial subsurface.</title>
        <authorList>
            <person name="Probst A.J."/>
            <person name="Ladd B."/>
            <person name="Jarett J.K."/>
            <person name="Geller-Mcgrath D.E."/>
            <person name="Sieber C.M."/>
            <person name="Emerson J.B."/>
            <person name="Anantharaman K."/>
            <person name="Thomas B.C."/>
            <person name="Malmstrom R."/>
            <person name="Stieglmeier M."/>
            <person name="Klingl A."/>
            <person name="Woyke T."/>
            <person name="Ryan C.M."/>
            <person name="Banfield J.F."/>
        </authorList>
    </citation>
    <scope>NUCLEOTIDE SEQUENCE [LARGE SCALE GENOMIC DNA]</scope>
    <source>
        <strain evidence="7">CG10_big_fil_rev_8_21_14_0_10_31_9</strain>
    </source>
</reference>
<dbReference type="EMBL" id="PCXV01000017">
    <property type="protein sequence ID" value="PIR44226.1"/>
    <property type="molecule type" value="Genomic_DNA"/>
</dbReference>
<comment type="caution">
    <text evidence="7">The sequence shown here is derived from an EMBL/GenBank/DDBJ whole genome shotgun (WGS) entry which is preliminary data.</text>
</comment>
<dbReference type="PANTHER" id="PTHR18895:SF74">
    <property type="entry name" value="MTRF1L RELEASE FACTOR GLUTAMINE METHYLTRANSFERASE"/>
    <property type="match status" value="1"/>
</dbReference>
<dbReference type="GO" id="GO:0102559">
    <property type="term" value="F:peptide chain release factor N(5)-glutamine methyltransferase activity"/>
    <property type="evidence" value="ECO:0007669"/>
    <property type="project" value="UniProtKB-EC"/>
</dbReference>
<name>A0A2H0RCY0_9BACT</name>
<gene>
    <name evidence="7" type="ORF">COV23_01015</name>
</gene>
<evidence type="ECO:0000256" key="1">
    <source>
        <dbReference type="ARBA" id="ARBA00012771"/>
    </source>
</evidence>
<dbReference type="AlphaFoldDB" id="A0A2H0RCY0"/>
<evidence type="ECO:0000313" key="8">
    <source>
        <dbReference type="Proteomes" id="UP000231602"/>
    </source>
</evidence>
<evidence type="ECO:0000256" key="3">
    <source>
        <dbReference type="ARBA" id="ARBA00022679"/>
    </source>
</evidence>
<dbReference type="InterPro" id="IPR007848">
    <property type="entry name" value="Small_mtfrase_dom"/>
</dbReference>
<evidence type="ECO:0000259" key="6">
    <source>
        <dbReference type="Pfam" id="PF05175"/>
    </source>
</evidence>
<dbReference type="NCBIfam" id="TIGR00536">
    <property type="entry name" value="hemK_fam"/>
    <property type="match status" value="1"/>
</dbReference>
<accession>A0A2H0RCY0</accession>
<proteinExistence type="predicted"/>
<sequence length="266" mass="31170">MNKKIKLNLNKKFPDNCSHWGIYWLFKDKYNEKWNPKLIDDAIRLKKGEPIDYIIGWKPFLNCKINLSKKPLIPRVETEFWVEKAILEMKKQKGIISIADVFSGSGCVGIAILKNIKKSKVVFTEIDKALLMQIKINLKLNNIKHSTYTVVHSDIFKNLKGTYDFILANAPYIPLSRKTKLHRSVIKFEPAIALFAGEDGLKIIKNFLKTASKYLKPNGQIWMEFDITQKNKLNKLLKKYGYINYKFYKDQYKKWRYVVIKNSPSK</sequence>